<sequence length="225" mass="24460">GALISDQWVLTAAHVVHRVSGLSMVAGITDTRKAGEGTRLRADRVFVHPGYRPPQDDAYNYNHDLALVRLRPKLRLGADLSPVCLPGRDARDALPAGRLGLVSGWGVTENDTLPDQLMYARLPVRELRECRGETAGLRVTVTDNMICAGDGSGADSCQGDSGGAFVFARPRPRRGEFFVGGVVSWGVNCGTFGFYTKVANYLDWIEQTMRENEPLALPPPRVAPQ</sequence>
<keyword evidence="8" id="KW-0325">Glycoprotein</keyword>
<dbReference type="PROSITE" id="PS50240">
    <property type="entry name" value="TRYPSIN_DOM"/>
    <property type="match status" value="1"/>
</dbReference>
<keyword evidence="7" id="KW-1015">Disulfide bond</keyword>
<dbReference type="PANTHER" id="PTHR24264">
    <property type="entry name" value="TRYPSIN-RELATED"/>
    <property type="match status" value="1"/>
</dbReference>
<dbReference type="PANTHER" id="PTHR24264:SF54">
    <property type="entry name" value="PEPTIDASE S1 DOMAIN-CONTAINING PROTEIN"/>
    <property type="match status" value="1"/>
</dbReference>
<evidence type="ECO:0000256" key="7">
    <source>
        <dbReference type="ARBA" id="ARBA00023157"/>
    </source>
</evidence>
<dbReference type="OMA" id="ANDSAVM"/>
<evidence type="ECO:0000256" key="8">
    <source>
        <dbReference type="ARBA" id="ARBA00023180"/>
    </source>
</evidence>
<keyword evidence="2" id="KW-0964">Secreted</keyword>
<dbReference type="SUPFAM" id="SSF50494">
    <property type="entry name" value="Trypsin-like serine proteases"/>
    <property type="match status" value="1"/>
</dbReference>
<dbReference type="AlphaFoldDB" id="A0A401TCK1"/>
<dbReference type="GO" id="GO:0006508">
    <property type="term" value="P:proteolysis"/>
    <property type="evidence" value="ECO:0007669"/>
    <property type="project" value="UniProtKB-KW"/>
</dbReference>
<evidence type="ECO:0000256" key="6">
    <source>
        <dbReference type="ARBA" id="ARBA00022825"/>
    </source>
</evidence>
<keyword evidence="3" id="KW-0645">Protease</keyword>
<dbReference type="Pfam" id="PF00089">
    <property type="entry name" value="Trypsin"/>
    <property type="match status" value="1"/>
</dbReference>
<dbReference type="CDD" id="cd00190">
    <property type="entry name" value="Tryp_SPc"/>
    <property type="match status" value="1"/>
</dbReference>
<evidence type="ECO:0000256" key="3">
    <source>
        <dbReference type="ARBA" id="ARBA00022670"/>
    </source>
</evidence>
<evidence type="ECO:0000256" key="1">
    <source>
        <dbReference type="ARBA" id="ARBA00004613"/>
    </source>
</evidence>
<evidence type="ECO:0000256" key="2">
    <source>
        <dbReference type="ARBA" id="ARBA00022525"/>
    </source>
</evidence>
<keyword evidence="11" id="KW-1185">Reference proteome</keyword>
<dbReference type="FunFam" id="2.40.10.10:FF:000054">
    <property type="entry name" value="Complement C1r subcomponent"/>
    <property type="match status" value="1"/>
</dbReference>
<dbReference type="InterPro" id="IPR043504">
    <property type="entry name" value="Peptidase_S1_PA_chymotrypsin"/>
</dbReference>
<reference evidence="10 11" key="1">
    <citation type="journal article" date="2018" name="Nat. Ecol. Evol.">
        <title>Shark genomes provide insights into elasmobranch evolution and the origin of vertebrates.</title>
        <authorList>
            <person name="Hara Y"/>
            <person name="Yamaguchi K"/>
            <person name="Onimaru K"/>
            <person name="Kadota M"/>
            <person name="Koyanagi M"/>
            <person name="Keeley SD"/>
            <person name="Tatsumi K"/>
            <person name="Tanaka K"/>
            <person name="Motone F"/>
            <person name="Kageyama Y"/>
            <person name="Nozu R"/>
            <person name="Adachi N"/>
            <person name="Nishimura O"/>
            <person name="Nakagawa R"/>
            <person name="Tanegashima C"/>
            <person name="Kiyatake I"/>
            <person name="Matsumoto R"/>
            <person name="Murakumo K"/>
            <person name="Nishida K"/>
            <person name="Terakita A"/>
            <person name="Kuratani S"/>
            <person name="Sato K"/>
            <person name="Hyodo S Kuraku.S."/>
        </authorList>
    </citation>
    <scope>NUCLEOTIDE SEQUENCE [LARGE SCALE GENOMIC DNA]</scope>
</reference>
<dbReference type="GO" id="GO:0005615">
    <property type="term" value="C:extracellular space"/>
    <property type="evidence" value="ECO:0007669"/>
    <property type="project" value="TreeGrafter"/>
</dbReference>
<dbReference type="STRING" id="137246.A0A401TCK1"/>
<organism evidence="10 11">
    <name type="scientific">Chiloscyllium punctatum</name>
    <name type="common">Brownbanded bambooshark</name>
    <name type="synonym">Hemiscyllium punctatum</name>
    <dbReference type="NCBI Taxonomy" id="137246"/>
    <lineage>
        <taxon>Eukaryota</taxon>
        <taxon>Metazoa</taxon>
        <taxon>Chordata</taxon>
        <taxon>Craniata</taxon>
        <taxon>Vertebrata</taxon>
        <taxon>Chondrichthyes</taxon>
        <taxon>Elasmobranchii</taxon>
        <taxon>Galeomorphii</taxon>
        <taxon>Galeoidea</taxon>
        <taxon>Orectolobiformes</taxon>
        <taxon>Hemiscylliidae</taxon>
        <taxon>Chiloscyllium</taxon>
    </lineage>
</organism>
<keyword evidence="5" id="KW-0378">Hydrolase</keyword>
<dbReference type="PRINTS" id="PR00722">
    <property type="entry name" value="CHYMOTRYPSIN"/>
</dbReference>
<gene>
    <name evidence="10" type="ORF">chiPu_0024054</name>
</gene>
<dbReference type="SMART" id="SM00020">
    <property type="entry name" value="Tryp_SPc"/>
    <property type="match status" value="1"/>
</dbReference>
<dbReference type="InterPro" id="IPR033116">
    <property type="entry name" value="TRYPSIN_SER"/>
</dbReference>
<evidence type="ECO:0000256" key="5">
    <source>
        <dbReference type="ARBA" id="ARBA00022801"/>
    </source>
</evidence>
<dbReference type="PROSITE" id="PS00135">
    <property type="entry name" value="TRYPSIN_SER"/>
    <property type="match status" value="1"/>
</dbReference>
<evidence type="ECO:0000259" key="9">
    <source>
        <dbReference type="PROSITE" id="PS50240"/>
    </source>
</evidence>
<proteinExistence type="predicted"/>
<dbReference type="InterPro" id="IPR001314">
    <property type="entry name" value="Peptidase_S1A"/>
</dbReference>
<dbReference type="Gene3D" id="2.40.10.10">
    <property type="entry name" value="Trypsin-like serine proteases"/>
    <property type="match status" value="1"/>
</dbReference>
<keyword evidence="4" id="KW-0732">Signal</keyword>
<dbReference type="GO" id="GO:0004252">
    <property type="term" value="F:serine-type endopeptidase activity"/>
    <property type="evidence" value="ECO:0007669"/>
    <property type="project" value="InterPro"/>
</dbReference>
<comment type="caution">
    <text evidence="10">The sequence shown here is derived from an EMBL/GenBank/DDBJ whole genome shotgun (WGS) entry which is preliminary data.</text>
</comment>
<comment type="subcellular location">
    <subcellularLocation>
        <location evidence="1">Secreted</location>
    </subcellularLocation>
</comment>
<dbReference type="InterPro" id="IPR009003">
    <property type="entry name" value="Peptidase_S1_PA"/>
</dbReference>
<accession>A0A401TCK1</accession>
<name>A0A401TCK1_CHIPU</name>
<evidence type="ECO:0000313" key="10">
    <source>
        <dbReference type="EMBL" id="GCC40352.1"/>
    </source>
</evidence>
<evidence type="ECO:0000256" key="4">
    <source>
        <dbReference type="ARBA" id="ARBA00022729"/>
    </source>
</evidence>
<evidence type="ECO:0000313" key="11">
    <source>
        <dbReference type="Proteomes" id="UP000287033"/>
    </source>
</evidence>
<protein>
    <recommendedName>
        <fullName evidence="9">Peptidase S1 domain-containing protein</fullName>
    </recommendedName>
</protein>
<feature type="domain" description="Peptidase S1" evidence="9">
    <location>
        <begin position="1"/>
        <end position="210"/>
    </location>
</feature>
<keyword evidence="6" id="KW-0720">Serine protease</keyword>
<dbReference type="Proteomes" id="UP000287033">
    <property type="component" value="Unassembled WGS sequence"/>
</dbReference>
<dbReference type="InterPro" id="IPR050127">
    <property type="entry name" value="Serine_Proteases_S1"/>
</dbReference>
<dbReference type="EMBL" id="BEZZ01031912">
    <property type="protein sequence ID" value="GCC40352.1"/>
    <property type="molecule type" value="Genomic_DNA"/>
</dbReference>
<feature type="non-terminal residue" evidence="10">
    <location>
        <position position="1"/>
    </location>
</feature>
<dbReference type="OrthoDB" id="9985152at2759"/>
<dbReference type="InterPro" id="IPR001254">
    <property type="entry name" value="Trypsin_dom"/>
</dbReference>